<keyword evidence="2" id="KW-1133">Transmembrane helix</keyword>
<accession>A0A176ZX63</accession>
<evidence type="ECO:0000313" key="4">
    <source>
        <dbReference type="EMBL" id="OAF54516.1"/>
    </source>
</evidence>
<evidence type="ECO:0000259" key="3">
    <source>
        <dbReference type="Pfam" id="PF20684"/>
    </source>
</evidence>
<dbReference type="PANTHER" id="PTHR38794:SF3">
    <property type="entry name" value="INTEGRAL MEMBRANE PROTEIN"/>
    <property type="match status" value="1"/>
</dbReference>
<feature type="transmembrane region" description="Helical" evidence="2">
    <location>
        <begin position="106"/>
        <end position="127"/>
    </location>
</feature>
<protein>
    <recommendedName>
        <fullName evidence="3">Rhodopsin domain-containing protein</fullName>
    </recommendedName>
</protein>
<sequence>MRAESDPNPLAALSPPHWVISDTDHGGYVVIANWTMMCFMVITVIVSLLRKLSIRSWSLDDNLMAAAGAFGLIQCGILHKAALAGLGRHEASLLDDEIDMCNKYNYTYQILFIITIVLAKMSLLLFIIRLTPNVATIRVGRIILCLIATWGVGTVFGFAFQCSLPQPWNNSSGVCRNQSALYYAAGVIDIITDIALTILPVVILWGVQIQQRKRAIVMLVFMARMLWVTSAPTLTEKRLTRLHSVCLAEIPRLIYLSRYIGSADKSWYGVNVAIWTQAVTHLSIVTACIPSLQHLLASMQSGVFNTALPAGFEGGLSYNLESTGSRGMSRELYGSKRVGTTRTTVESGTQPQRSESKTRLVVDGGIYKTTEFILNNVESDQDSGARKRGPPAGCIG</sequence>
<dbReference type="EMBL" id="KV441420">
    <property type="protein sequence ID" value="OAF54516.1"/>
    <property type="molecule type" value="Genomic_DNA"/>
</dbReference>
<dbReference type="OrthoDB" id="3918601at2759"/>
<dbReference type="GeneID" id="36292281"/>
<dbReference type="Proteomes" id="UP000077154">
    <property type="component" value="Unassembled WGS sequence"/>
</dbReference>
<feature type="transmembrane region" description="Helical" evidence="2">
    <location>
        <begin position="28"/>
        <end position="50"/>
    </location>
</feature>
<feature type="transmembrane region" description="Helical" evidence="2">
    <location>
        <begin position="139"/>
        <end position="160"/>
    </location>
</feature>
<dbReference type="RefSeq" id="XP_024319820.1">
    <property type="nucleotide sequence ID" value="XM_024472689.1"/>
</dbReference>
<keyword evidence="2" id="KW-0472">Membrane</keyword>
<feature type="transmembrane region" description="Helical" evidence="2">
    <location>
        <begin position="62"/>
        <end position="86"/>
    </location>
</feature>
<feature type="compositionally biased region" description="Polar residues" evidence="1">
    <location>
        <begin position="338"/>
        <end position="353"/>
    </location>
</feature>
<dbReference type="Pfam" id="PF20684">
    <property type="entry name" value="Fung_rhodopsin"/>
    <property type="match status" value="1"/>
</dbReference>
<evidence type="ECO:0000256" key="2">
    <source>
        <dbReference type="SAM" id="Phobius"/>
    </source>
</evidence>
<dbReference type="eggNOG" id="ENOG502SPG6">
    <property type="taxonomic scope" value="Eukaryota"/>
</dbReference>
<feature type="transmembrane region" description="Helical" evidence="2">
    <location>
        <begin position="180"/>
        <end position="203"/>
    </location>
</feature>
<evidence type="ECO:0000256" key="1">
    <source>
        <dbReference type="SAM" id="MobiDB-lite"/>
    </source>
</evidence>
<dbReference type="PANTHER" id="PTHR38794">
    <property type="entry name" value="INTEGRAL MEMBRANE PROTEIN"/>
    <property type="match status" value="1"/>
</dbReference>
<reference evidence="4" key="1">
    <citation type="submission" date="2016-03" db="EMBL/GenBank/DDBJ databases">
        <title>Updated assembly of Pseudogymnoascus destructans, the fungus causing white-nose syndrome of bats.</title>
        <authorList>
            <person name="Palmer J.M."/>
            <person name="Drees K.P."/>
            <person name="Foster J.T."/>
            <person name="Lindner D.L."/>
        </authorList>
    </citation>
    <scope>NUCLEOTIDE SEQUENCE [LARGE SCALE GENOMIC DNA]</scope>
    <source>
        <strain evidence="4">20631-21</strain>
    </source>
</reference>
<feature type="region of interest" description="Disordered" evidence="1">
    <location>
        <begin position="338"/>
        <end position="358"/>
    </location>
</feature>
<dbReference type="AlphaFoldDB" id="A0A176ZX63"/>
<name>A0A176ZX63_9PEZI</name>
<organism evidence="4">
    <name type="scientific">Pseudogymnoascus destructans</name>
    <dbReference type="NCBI Taxonomy" id="655981"/>
    <lineage>
        <taxon>Eukaryota</taxon>
        <taxon>Fungi</taxon>
        <taxon>Dikarya</taxon>
        <taxon>Ascomycota</taxon>
        <taxon>Pezizomycotina</taxon>
        <taxon>Leotiomycetes</taxon>
        <taxon>Thelebolales</taxon>
        <taxon>Thelebolaceae</taxon>
        <taxon>Pseudogymnoascus</taxon>
    </lineage>
</organism>
<feature type="domain" description="Rhodopsin" evidence="3">
    <location>
        <begin position="51"/>
        <end position="297"/>
    </location>
</feature>
<dbReference type="VEuPathDB" id="FungiDB:GMDG_06537"/>
<feature type="transmembrane region" description="Helical" evidence="2">
    <location>
        <begin position="215"/>
        <end position="234"/>
    </location>
</feature>
<proteinExistence type="predicted"/>
<dbReference type="InterPro" id="IPR049326">
    <property type="entry name" value="Rhodopsin_dom_fungi"/>
</dbReference>
<gene>
    <name evidence="4" type="ORF">VC83_09245</name>
</gene>
<keyword evidence="2" id="KW-0812">Transmembrane</keyword>